<dbReference type="PIRSF" id="PIRSF029958">
    <property type="entry name" value="Necrosis-inducing_protein"/>
    <property type="match status" value="1"/>
</dbReference>
<dbReference type="PANTHER" id="PTHR33657">
    <property type="entry name" value="DOMAIN PROTEIN, PUTATIVE (AFU_ORTHOLOGUE AFUA_5G00600)-RELATED"/>
    <property type="match status" value="1"/>
</dbReference>
<dbReference type="Proteomes" id="UP000215127">
    <property type="component" value="Chromosome 13"/>
</dbReference>
<keyword evidence="5" id="KW-1185">Reference proteome</keyword>
<evidence type="ECO:0000256" key="2">
    <source>
        <dbReference type="ARBA" id="ARBA00023026"/>
    </source>
</evidence>
<gene>
    <name evidence="4" type="ORF">ZT3D7_G11368</name>
</gene>
<feature type="signal peptide" evidence="3">
    <location>
        <begin position="1"/>
        <end position="16"/>
    </location>
</feature>
<dbReference type="PANTHER" id="PTHR33657:SF8">
    <property type="entry name" value="DOMAIN PROTEIN, PUTATIVE (AFU_ORTHOLOGUE AFUA_5G00600)-RELATED"/>
    <property type="match status" value="1"/>
</dbReference>
<evidence type="ECO:0000256" key="1">
    <source>
        <dbReference type="ARBA" id="ARBA00009520"/>
    </source>
</evidence>
<keyword evidence="3" id="KW-0732">Signal</keyword>
<evidence type="ECO:0000313" key="4">
    <source>
        <dbReference type="EMBL" id="SMQ56213.1"/>
    </source>
</evidence>
<evidence type="ECO:0000313" key="5">
    <source>
        <dbReference type="Proteomes" id="UP000215127"/>
    </source>
</evidence>
<comment type="similarity">
    <text evidence="1">Belongs to the Necrosis inducing protein (NPP1) family.</text>
</comment>
<feature type="chain" id="PRO_5013367388" evidence="3">
    <location>
        <begin position="17"/>
        <end position="237"/>
    </location>
</feature>
<dbReference type="InterPro" id="IPR008701">
    <property type="entry name" value="NPP1"/>
</dbReference>
<keyword evidence="2" id="KW-0843">Virulence</keyword>
<organism evidence="4 5">
    <name type="scientific">Zymoseptoria tritici (strain ST99CH_3D7)</name>
    <dbReference type="NCBI Taxonomy" id="1276538"/>
    <lineage>
        <taxon>Eukaryota</taxon>
        <taxon>Fungi</taxon>
        <taxon>Dikarya</taxon>
        <taxon>Ascomycota</taxon>
        <taxon>Pezizomycotina</taxon>
        <taxon>Dothideomycetes</taxon>
        <taxon>Dothideomycetidae</taxon>
        <taxon>Mycosphaerellales</taxon>
        <taxon>Mycosphaerellaceae</taxon>
        <taxon>Zymoseptoria</taxon>
    </lineage>
</organism>
<dbReference type="AlphaFoldDB" id="A0A1X7S934"/>
<accession>A0A1X7S934</accession>
<proteinExistence type="inferred from homology"/>
<evidence type="ECO:0000256" key="3">
    <source>
        <dbReference type="SAM" id="SignalP"/>
    </source>
</evidence>
<protein>
    <submittedName>
        <fullName evidence="4">Uncharacterized protein</fullName>
    </submittedName>
</protein>
<name>A0A1X7S934_ZYMT9</name>
<dbReference type="STRING" id="1276538.A0A1X7S934"/>
<dbReference type="Pfam" id="PF05630">
    <property type="entry name" value="NPP1"/>
    <property type="match status" value="1"/>
</dbReference>
<dbReference type="EMBL" id="LT853704">
    <property type="protein sequence ID" value="SMQ56213.1"/>
    <property type="molecule type" value="Genomic_DNA"/>
</dbReference>
<reference evidence="4 5" key="1">
    <citation type="submission" date="2016-06" db="EMBL/GenBank/DDBJ databases">
        <authorList>
            <person name="Kjaerup R.B."/>
            <person name="Dalgaard T.S."/>
            <person name="Juul-Madsen H.R."/>
        </authorList>
    </citation>
    <scope>NUCLEOTIDE SEQUENCE [LARGE SCALE GENOMIC DNA]</scope>
</reference>
<sequence>MRLALLLLVAVSDVLASSIHQKRAVINHDAVIGFQETVPKSTIGELYLKYKPFLYIVNGCVPFPVVDAQGNTGGGLQPTGGSNSGCSESTGQVYARSSHYKDRFAIIYSWYMPKDSPADGLGHRHDWEGIVVWLSDATASATLLGVAASAHGNYDTQKPPLLHTSGGTHPLIRYFSVFPLNHQSGFTSVKGQEQPLIAWEELTDAARQALENTDFGSATVPFKDATFENNLDEAQLD</sequence>